<comment type="caution">
    <text evidence="2">The sequence shown here is derived from an EMBL/GenBank/DDBJ whole genome shotgun (WGS) entry which is preliminary data.</text>
</comment>
<dbReference type="AlphaFoldDB" id="A0A834IK41"/>
<sequence>MLQDTGPAGSMSSANVEPEPGRTDGSPVVSALPKNGTIFRLHLQLMDRILWSGFLFFWTSSSEVLA</sequence>
<organism evidence="2 3">
    <name type="scientific">Rhynchophorus ferrugineus</name>
    <name type="common">Red palm weevil</name>
    <name type="synonym">Curculio ferrugineus</name>
    <dbReference type="NCBI Taxonomy" id="354439"/>
    <lineage>
        <taxon>Eukaryota</taxon>
        <taxon>Metazoa</taxon>
        <taxon>Ecdysozoa</taxon>
        <taxon>Arthropoda</taxon>
        <taxon>Hexapoda</taxon>
        <taxon>Insecta</taxon>
        <taxon>Pterygota</taxon>
        <taxon>Neoptera</taxon>
        <taxon>Endopterygota</taxon>
        <taxon>Coleoptera</taxon>
        <taxon>Polyphaga</taxon>
        <taxon>Cucujiformia</taxon>
        <taxon>Curculionidae</taxon>
        <taxon>Dryophthorinae</taxon>
        <taxon>Rhynchophorus</taxon>
    </lineage>
</organism>
<accession>A0A834IK41</accession>
<evidence type="ECO:0000256" key="1">
    <source>
        <dbReference type="SAM" id="MobiDB-lite"/>
    </source>
</evidence>
<evidence type="ECO:0000313" key="2">
    <source>
        <dbReference type="EMBL" id="KAF7279413.1"/>
    </source>
</evidence>
<name>A0A834IK41_RHYFE</name>
<dbReference type="Proteomes" id="UP000625711">
    <property type="component" value="Unassembled WGS sequence"/>
</dbReference>
<feature type="region of interest" description="Disordered" evidence="1">
    <location>
        <begin position="1"/>
        <end position="29"/>
    </location>
</feature>
<proteinExistence type="predicted"/>
<reference evidence="2" key="1">
    <citation type="submission" date="2020-08" db="EMBL/GenBank/DDBJ databases">
        <title>Genome sequencing and assembly of the red palm weevil Rhynchophorus ferrugineus.</title>
        <authorList>
            <person name="Dias G.B."/>
            <person name="Bergman C.M."/>
            <person name="Manee M."/>
        </authorList>
    </citation>
    <scope>NUCLEOTIDE SEQUENCE</scope>
    <source>
        <strain evidence="2">AA-2017</strain>
        <tissue evidence="2">Whole larva</tissue>
    </source>
</reference>
<dbReference type="EMBL" id="JAACXV010000364">
    <property type="protein sequence ID" value="KAF7279413.1"/>
    <property type="molecule type" value="Genomic_DNA"/>
</dbReference>
<gene>
    <name evidence="2" type="ORF">GWI33_007299</name>
</gene>
<evidence type="ECO:0000313" key="3">
    <source>
        <dbReference type="Proteomes" id="UP000625711"/>
    </source>
</evidence>
<protein>
    <submittedName>
        <fullName evidence="2">Uncharacterized protein</fullName>
    </submittedName>
</protein>
<keyword evidence="3" id="KW-1185">Reference proteome</keyword>